<organism evidence="6">
    <name type="scientific">viral metagenome</name>
    <dbReference type="NCBI Taxonomy" id="1070528"/>
    <lineage>
        <taxon>unclassified sequences</taxon>
        <taxon>metagenomes</taxon>
        <taxon>organismal metagenomes</taxon>
    </lineage>
</organism>
<dbReference type="InterPro" id="IPR036852">
    <property type="entry name" value="Peptidase_S8/S53_dom_sf"/>
</dbReference>
<dbReference type="Gene3D" id="3.40.50.200">
    <property type="entry name" value="Peptidase S8/S53 domain"/>
    <property type="match status" value="1"/>
</dbReference>
<dbReference type="PROSITE" id="PS00137">
    <property type="entry name" value="SUBTILASE_HIS"/>
    <property type="match status" value="1"/>
</dbReference>
<accession>A0A6M3LT88</accession>
<dbReference type="InterPro" id="IPR000209">
    <property type="entry name" value="Peptidase_S8/S53_dom"/>
</dbReference>
<dbReference type="Pfam" id="PF00082">
    <property type="entry name" value="Peptidase_S8"/>
    <property type="match status" value="1"/>
</dbReference>
<dbReference type="PANTHER" id="PTHR43806:SF11">
    <property type="entry name" value="CEREVISIN-RELATED"/>
    <property type="match status" value="1"/>
</dbReference>
<proteinExistence type="inferred from homology"/>
<feature type="domain" description="Peptidase S8/S53" evidence="5">
    <location>
        <begin position="120"/>
        <end position="375"/>
    </location>
</feature>
<dbReference type="PROSITE" id="PS00138">
    <property type="entry name" value="SUBTILASE_SER"/>
    <property type="match status" value="1"/>
</dbReference>
<gene>
    <name evidence="6" type="ORF">MM171A01759_0005</name>
</gene>
<comment type="similarity">
    <text evidence="1">Belongs to the peptidase S8 family.</text>
</comment>
<dbReference type="InterPro" id="IPR023828">
    <property type="entry name" value="Peptidase_S8_Ser-AS"/>
</dbReference>
<dbReference type="PROSITE" id="PS51892">
    <property type="entry name" value="SUBTILASE"/>
    <property type="match status" value="1"/>
</dbReference>
<evidence type="ECO:0000259" key="5">
    <source>
        <dbReference type="Pfam" id="PF00082"/>
    </source>
</evidence>
<protein>
    <submittedName>
        <fullName evidence="6">Putative peptidase</fullName>
    </submittedName>
</protein>
<dbReference type="InterPro" id="IPR050131">
    <property type="entry name" value="Peptidase_S8_subtilisin-like"/>
</dbReference>
<dbReference type="PANTHER" id="PTHR43806">
    <property type="entry name" value="PEPTIDASE S8"/>
    <property type="match status" value="1"/>
</dbReference>
<dbReference type="SUPFAM" id="SSF52743">
    <property type="entry name" value="Subtilisin-like"/>
    <property type="match status" value="1"/>
</dbReference>
<dbReference type="InterPro" id="IPR022398">
    <property type="entry name" value="Peptidase_S8_His-AS"/>
</dbReference>
<keyword evidence="3" id="KW-0378">Hydrolase</keyword>
<dbReference type="EMBL" id="MT143584">
    <property type="protein sequence ID" value="QJA98480.1"/>
    <property type="molecule type" value="Genomic_DNA"/>
</dbReference>
<dbReference type="InterPro" id="IPR015500">
    <property type="entry name" value="Peptidase_S8_subtilisin-rel"/>
</dbReference>
<dbReference type="GO" id="GO:0004252">
    <property type="term" value="F:serine-type endopeptidase activity"/>
    <property type="evidence" value="ECO:0007669"/>
    <property type="project" value="InterPro"/>
</dbReference>
<sequence length="445" mass="46310">MIDSRLNQVMSQLREGIRIPVIVELGTAPTPAALQELRGAGLSVTTTSQISPLVYGTATSNIIGTIAANPIVVKVFYDEPLYPALALPFGLEVERQEVVPLGESVAATGAPALWEQGITGKGVKIGVVDTGVSQSHEMIRPGLKGTFSAVPGESVEDENHHGSWCCSAAAGRPVATEQGELVGAAPEADLYALKALSDKGTGQMSWVMQCIEKAAVDFKCDVISMSLGSLFDNGGLDPVSKLVNDVVQKYNVLCAVAAGNSFIPLSIGSPGGAISAVTVGSYALRLPLAGTPSSFESKGPTTSLVIKPDTSAPGGNIMAPGIAEMILAAGAHGSYQHMAGTSMATPQVAGALALLRQAKPDLSRIEVEQLLAVSSFPAPKDTLRGYGPIRADTMYGNMGRALPPITQFQAPLNALQSMFYAPLTLIPRPENERLRVVRLPAIMGG</sequence>
<dbReference type="AlphaFoldDB" id="A0A6M3LT88"/>
<name>A0A6M3LT88_9ZZZZ</name>
<reference evidence="6" key="1">
    <citation type="submission" date="2020-03" db="EMBL/GenBank/DDBJ databases">
        <title>The deep terrestrial virosphere.</title>
        <authorList>
            <person name="Holmfeldt K."/>
            <person name="Nilsson E."/>
            <person name="Simone D."/>
            <person name="Lopez-Fernandez M."/>
            <person name="Wu X."/>
            <person name="de Brujin I."/>
            <person name="Lundin D."/>
            <person name="Andersson A."/>
            <person name="Bertilsson S."/>
            <person name="Dopson M."/>
        </authorList>
    </citation>
    <scope>NUCLEOTIDE SEQUENCE</scope>
    <source>
        <strain evidence="6">MM171A01759</strain>
    </source>
</reference>
<keyword evidence="4" id="KW-0720">Serine protease</keyword>
<evidence type="ECO:0000256" key="3">
    <source>
        <dbReference type="ARBA" id="ARBA00022801"/>
    </source>
</evidence>
<evidence type="ECO:0000256" key="1">
    <source>
        <dbReference type="ARBA" id="ARBA00011073"/>
    </source>
</evidence>
<dbReference type="InterPro" id="IPR023827">
    <property type="entry name" value="Peptidase_S8_Asp-AS"/>
</dbReference>
<evidence type="ECO:0000256" key="2">
    <source>
        <dbReference type="ARBA" id="ARBA00022670"/>
    </source>
</evidence>
<evidence type="ECO:0000313" key="6">
    <source>
        <dbReference type="EMBL" id="QJA98480.1"/>
    </source>
</evidence>
<dbReference type="PRINTS" id="PR00723">
    <property type="entry name" value="SUBTILISIN"/>
</dbReference>
<dbReference type="GO" id="GO:0006508">
    <property type="term" value="P:proteolysis"/>
    <property type="evidence" value="ECO:0007669"/>
    <property type="project" value="UniProtKB-KW"/>
</dbReference>
<evidence type="ECO:0000256" key="4">
    <source>
        <dbReference type="ARBA" id="ARBA00022825"/>
    </source>
</evidence>
<dbReference type="PROSITE" id="PS00136">
    <property type="entry name" value="SUBTILASE_ASP"/>
    <property type="match status" value="1"/>
</dbReference>
<keyword evidence="2" id="KW-0645">Protease</keyword>